<protein>
    <submittedName>
        <fullName evidence="1">Uncharacterized protein</fullName>
    </submittedName>
</protein>
<gene>
    <name evidence="1" type="ORF">MARPO_0127s0026</name>
</gene>
<reference evidence="2" key="1">
    <citation type="journal article" date="2017" name="Cell">
        <title>Insights into land plant evolution garnered from the Marchantia polymorpha genome.</title>
        <authorList>
            <person name="Bowman J.L."/>
            <person name="Kohchi T."/>
            <person name="Yamato K.T."/>
            <person name="Jenkins J."/>
            <person name="Shu S."/>
            <person name="Ishizaki K."/>
            <person name="Yamaoka S."/>
            <person name="Nishihama R."/>
            <person name="Nakamura Y."/>
            <person name="Berger F."/>
            <person name="Adam C."/>
            <person name="Aki S.S."/>
            <person name="Althoff F."/>
            <person name="Araki T."/>
            <person name="Arteaga-Vazquez M.A."/>
            <person name="Balasubrmanian S."/>
            <person name="Barry K."/>
            <person name="Bauer D."/>
            <person name="Boehm C.R."/>
            <person name="Briginshaw L."/>
            <person name="Caballero-Perez J."/>
            <person name="Catarino B."/>
            <person name="Chen F."/>
            <person name="Chiyoda S."/>
            <person name="Chovatia M."/>
            <person name="Davies K.M."/>
            <person name="Delmans M."/>
            <person name="Demura T."/>
            <person name="Dierschke T."/>
            <person name="Dolan L."/>
            <person name="Dorantes-Acosta A.E."/>
            <person name="Eklund D.M."/>
            <person name="Florent S.N."/>
            <person name="Flores-Sandoval E."/>
            <person name="Fujiyama A."/>
            <person name="Fukuzawa H."/>
            <person name="Galik B."/>
            <person name="Grimanelli D."/>
            <person name="Grimwood J."/>
            <person name="Grossniklaus U."/>
            <person name="Hamada T."/>
            <person name="Haseloff J."/>
            <person name="Hetherington A.J."/>
            <person name="Higo A."/>
            <person name="Hirakawa Y."/>
            <person name="Hundley H.N."/>
            <person name="Ikeda Y."/>
            <person name="Inoue K."/>
            <person name="Inoue S.I."/>
            <person name="Ishida S."/>
            <person name="Jia Q."/>
            <person name="Kakita M."/>
            <person name="Kanazawa T."/>
            <person name="Kawai Y."/>
            <person name="Kawashima T."/>
            <person name="Kennedy M."/>
            <person name="Kinose K."/>
            <person name="Kinoshita T."/>
            <person name="Kohara Y."/>
            <person name="Koide E."/>
            <person name="Komatsu K."/>
            <person name="Kopischke S."/>
            <person name="Kubo M."/>
            <person name="Kyozuka J."/>
            <person name="Lagercrantz U."/>
            <person name="Lin S.S."/>
            <person name="Lindquist E."/>
            <person name="Lipzen A.M."/>
            <person name="Lu C.W."/>
            <person name="De Luna E."/>
            <person name="Martienssen R.A."/>
            <person name="Minamino N."/>
            <person name="Mizutani M."/>
            <person name="Mizutani M."/>
            <person name="Mochizuki N."/>
            <person name="Monte I."/>
            <person name="Mosher R."/>
            <person name="Nagasaki H."/>
            <person name="Nakagami H."/>
            <person name="Naramoto S."/>
            <person name="Nishitani K."/>
            <person name="Ohtani M."/>
            <person name="Okamoto T."/>
            <person name="Okumura M."/>
            <person name="Phillips J."/>
            <person name="Pollak B."/>
            <person name="Reinders A."/>
            <person name="Rovekamp M."/>
            <person name="Sano R."/>
            <person name="Sawa S."/>
            <person name="Schmid M.W."/>
            <person name="Shirakawa M."/>
            <person name="Solano R."/>
            <person name="Spunde A."/>
            <person name="Suetsugu N."/>
            <person name="Sugano S."/>
            <person name="Sugiyama A."/>
            <person name="Sun R."/>
            <person name="Suzuki Y."/>
            <person name="Takenaka M."/>
            <person name="Takezawa D."/>
            <person name="Tomogane H."/>
            <person name="Tsuzuki M."/>
            <person name="Ueda T."/>
            <person name="Umeda M."/>
            <person name="Ward J.M."/>
            <person name="Watanabe Y."/>
            <person name="Yazaki K."/>
            <person name="Yokoyama R."/>
            <person name="Yoshitake Y."/>
            <person name="Yotsui I."/>
            <person name="Zachgo S."/>
            <person name="Schmutz J."/>
        </authorList>
    </citation>
    <scope>NUCLEOTIDE SEQUENCE [LARGE SCALE GENOMIC DNA]</scope>
    <source>
        <strain evidence="2">Tak-1</strain>
    </source>
</reference>
<accession>A0A2R6W8R4</accession>
<organism evidence="1 2">
    <name type="scientific">Marchantia polymorpha</name>
    <name type="common">Common liverwort</name>
    <name type="synonym">Marchantia aquatica</name>
    <dbReference type="NCBI Taxonomy" id="3197"/>
    <lineage>
        <taxon>Eukaryota</taxon>
        <taxon>Viridiplantae</taxon>
        <taxon>Streptophyta</taxon>
        <taxon>Embryophyta</taxon>
        <taxon>Marchantiophyta</taxon>
        <taxon>Marchantiopsida</taxon>
        <taxon>Marchantiidae</taxon>
        <taxon>Marchantiales</taxon>
        <taxon>Marchantiaceae</taxon>
        <taxon>Marchantia</taxon>
    </lineage>
</organism>
<name>A0A2R6W8R4_MARPO</name>
<dbReference type="Proteomes" id="UP000244005">
    <property type="component" value="Unassembled WGS sequence"/>
</dbReference>
<dbReference type="Gramene" id="Mp5g07590.1">
    <property type="protein sequence ID" value="Mp5g07590.1.cds1"/>
    <property type="gene ID" value="Mp5g07590"/>
</dbReference>
<dbReference type="EMBL" id="KZ772799">
    <property type="protein sequence ID" value="PTQ30240.1"/>
    <property type="molecule type" value="Genomic_DNA"/>
</dbReference>
<keyword evidence="2" id="KW-1185">Reference proteome</keyword>
<evidence type="ECO:0000313" key="2">
    <source>
        <dbReference type="Proteomes" id="UP000244005"/>
    </source>
</evidence>
<dbReference type="AlphaFoldDB" id="A0A2R6W8R4"/>
<sequence>MIDERNREGRPYHSNDRVFLLSHNVRACVGMWSTFGMEILISKETLALARRNVQPGDDRQQRVHVDDNTWKRTGDVEKPRNDLAMLERERYCTLAV</sequence>
<evidence type="ECO:0000313" key="1">
    <source>
        <dbReference type="EMBL" id="PTQ30240.1"/>
    </source>
</evidence>
<proteinExistence type="predicted"/>